<dbReference type="AlphaFoldDB" id="A0AAU9CWU7"/>
<keyword evidence="1" id="KW-0614">Plasmid</keyword>
<evidence type="ECO:0000313" key="2">
    <source>
        <dbReference type="Proteomes" id="UP001348817"/>
    </source>
</evidence>
<gene>
    <name evidence="1" type="ORF">FUAX_47890</name>
</gene>
<name>A0AAU9CWU7_9BACT</name>
<keyword evidence="2" id="KW-1185">Reference proteome</keyword>
<geneLocation type="plasmid" evidence="1 2">
    <name>pFA4</name>
</geneLocation>
<reference evidence="1 2" key="1">
    <citation type="submission" date="2021-12" db="EMBL/GenBank/DDBJ databases">
        <title>Genome sequencing of bacteria with rrn-lacking chromosome and rrn-plasmid.</title>
        <authorList>
            <person name="Anda M."/>
            <person name="Iwasaki W."/>
        </authorList>
    </citation>
    <scope>NUCLEOTIDE SEQUENCE [LARGE SCALE GENOMIC DNA]</scope>
    <source>
        <strain evidence="1 2">DSM 100852</strain>
        <plasmid evidence="1 2">pFA4</plasmid>
    </source>
</reference>
<dbReference type="Proteomes" id="UP001348817">
    <property type="component" value="Plasmid pFA4"/>
</dbReference>
<dbReference type="RefSeq" id="WP_338395708.1">
    <property type="nucleotide sequence ID" value="NZ_AP025318.1"/>
</dbReference>
<protein>
    <submittedName>
        <fullName evidence="1">Uncharacterized protein</fullName>
    </submittedName>
</protein>
<proteinExistence type="predicted"/>
<dbReference type="EMBL" id="AP025318">
    <property type="protein sequence ID" value="BDD12357.1"/>
    <property type="molecule type" value="Genomic_DNA"/>
</dbReference>
<dbReference type="KEGG" id="fax:FUAX_47890"/>
<organism evidence="1 2">
    <name type="scientific">Fulvitalea axinellae</name>
    <dbReference type="NCBI Taxonomy" id="1182444"/>
    <lineage>
        <taxon>Bacteria</taxon>
        <taxon>Pseudomonadati</taxon>
        <taxon>Bacteroidota</taxon>
        <taxon>Cytophagia</taxon>
        <taxon>Cytophagales</taxon>
        <taxon>Persicobacteraceae</taxon>
        <taxon>Fulvitalea</taxon>
    </lineage>
</organism>
<accession>A0AAU9CWU7</accession>
<evidence type="ECO:0000313" key="1">
    <source>
        <dbReference type="EMBL" id="BDD12357.1"/>
    </source>
</evidence>
<sequence length="95" mass="10345">MFTDINSGHVSVFGRGENEGLVNDIDGGLPIKLEAGMGKQSLALGWVNAFQLKDHITTNSFKSFSGNSKKKGAFQFLANQVKEKDNPVLIVYTVK</sequence>